<keyword evidence="1 4" id="KW-0732">Signal</keyword>
<evidence type="ECO:0000259" key="6">
    <source>
        <dbReference type="Pfam" id="PF13360"/>
    </source>
</evidence>
<gene>
    <name evidence="4" type="primary">bamB</name>
    <name evidence="7" type="ORF">VITFI_CDS2726</name>
</gene>
<dbReference type="InterPro" id="IPR002372">
    <property type="entry name" value="PQQ_rpt_dom"/>
</dbReference>
<dbReference type="PANTHER" id="PTHR34512">
    <property type="entry name" value="CELL SURFACE PROTEIN"/>
    <property type="match status" value="1"/>
</dbReference>
<dbReference type="GO" id="GO:0043165">
    <property type="term" value="P:Gram-negative-bacterium-type cell outer membrane assembly"/>
    <property type="evidence" value="ECO:0007669"/>
    <property type="project" value="UniProtKB-UniRule"/>
</dbReference>
<reference evidence="7 8" key="1">
    <citation type="submission" date="2017-07" db="EMBL/GenBank/DDBJ databases">
        <title>Complete Genome Sequence of the cosmetic ferment Vitreoscilla filiformis (ATCC15551).</title>
        <authorList>
            <person name="Contreras S."/>
            <person name="Sagory-Zalkind P."/>
            <person name="Blanquart H."/>
            <person name="Iltis A."/>
            <person name="Morand S.C."/>
        </authorList>
    </citation>
    <scope>NUCLEOTIDE SEQUENCE [LARGE SCALE GENOMIC DNA]</scope>
    <source>
        <strain evidence="7 8">ATCC 15551</strain>
    </source>
</reference>
<dbReference type="InterPro" id="IPR017687">
    <property type="entry name" value="BamB"/>
</dbReference>
<sequence>MTSRRWGSRALGAAFTALALLAGCSSTRPDPTPLKAYTPAFAARQVWSLRTEEVRFPLIPVIKGDELIVAASSGIVRGVSLDRGEVKWSLDLKSPLSAAVGSGDQRLAVVTRDTNHLVVVQQGRELWRSPLVGRVMTPPLLAGERVFVLSTDRTVRAFDAAAGQLLWTFKRPGDPLALLQTGVLVPYQDTLLVGQGARLLGLDPLSGKIRWDVAMASPRGTNEVERLADLVGPAVRDGSVFCLRSFQNTVGCVDAQTTRVQWTANSTGGQPIAADAELLFSTDDMDRLSAHRRRNGTLAWSIDALLYRTLSAPARWRDAVVVGDGEGILHVLARDDGRTLLRLNTDGSPVIAVRVAPNDTLLAVTRRGGVFAYRVNAS</sequence>
<evidence type="ECO:0000313" key="7">
    <source>
        <dbReference type="EMBL" id="ASM78503.1"/>
    </source>
</evidence>
<dbReference type="SUPFAM" id="SSF50998">
    <property type="entry name" value="Quinoprotein alcohol dehydrogenase-like"/>
    <property type="match status" value="1"/>
</dbReference>
<feature type="chain" id="PRO_5013407727" description="Outer membrane protein assembly factor BamB" evidence="5">
    <location>
        <begin position="23"/>
        <end position="378"/>
    </location>
</feature>
<protein>
    <recommendedName>
        <fullName evidence="4">Outer membrane protein assembly factor BamB</fullName>
    </recommendedName>
</protein>
<dbReference type="KEGG" id="vff:VITFI_CDS2726"/>
<dbReference type="InterPro" id="IPR018391">
    <property type="entry name" value="PQQ_b-propeller_rpt"/>
</dbReference>
<dbReference type="Proteomes" id="UP000199729">
    <property type="component" value="Chromosome"/>
</dbReference>
<keyword evidence="4" id="KW-0564">Palmitate</keyword>
<feature type="domain" description="Pyrrolo-quinoline quinone repeat" evidence="6">
    <location>
        <begin position="73"/>
        <end position="301"/>
    </location>
</feature>
<comment type="subcellular location">
    <subcellularLocation>
        <location evidence="4">Cell outer membrane</location>
        <topology evidence="4">Lipid-anchor</topology>
    </subcellularLocation>
</comment>
<evidence type="ECO:0000256" key="1">
    <source>
        <dbReference type="ARBA" id="ARBA00022729"/>
    </source>
</evidence>
<evidence type="ECO:0000256" key="3">
    <source>
        <dbReference type="ARBA" id="ARBA00023237"/>
    </source>
</evidence>
<dbReference type="OrthoDB" id="5173551at2"/>
<keyword evidence="8" id="KW-1185">Reference proteome</keyword>
<evidence type="ECO:0000256" key="2">
    <source>
        <dbReference type="ARBA" id="ARBA00023136"/>
    </source>
</evidence>
<dbReference type="InterPro" id="IPR011047">
    <property type="entry name" value="Quinoprotein_ADH-like_sf"/>
</dbReference>
<accession>A0A221KI43</accession>
<comment type="function">
    <text evidence="4">Part of the outer membrane protein assembly complex, which is involved in assembly and insertion of beta-barrel proteins into the outer membrane.</text>
</comment>
<dbReference type="HAMAP" id="MF_00923">
    <property type="entry name" value="OM_assembly_BamB"/>
    <property type="match status" value="1"/>
</dbReference>
<dbReference type="Pfam" id="PF13360">
    <property type="entry name" value="PQQ_2"/>
    <property type="match status" value="1"/>
</dbReference>
<dbReference type="PROSITE" id="PS51257">
    <property type="entry name" value="PROKAR_LIPOPROTEIN"/>
    <property type="match status" value="1"/>
</dbReference>
<dbReference type="GO" id="GO:0009279">
    <property type="term" value="C:cell outer membrane"/>
    <property type="evidence" value="ECO:0007669"/>
    <property type="project" value="UniProtKB-SubCell"/>
</dbReference>
<comment type="subunit">
    <text evidence="4">Part of the Bam complex.</text>
</comment>
<dbReference type="EMBL" id="CP022423">
    <property type="protein sequence ID" value="ASM78503.1"/>
    <property type="molecule type" value="Genomic_DNA"/>
</dbReference>
<dbReference type="RefSeq" id="WP_089417420.1">
    <property type="nucleotide sequence ID" value="NZ_CP022423.1"/>
</dbReference>
<evidence type="ECO:0000256" key="4">
    <source>
        <dbReference type="HAMAP-Rule" id="MF_00923"/>
    </source>
</evidence>
<feature type="signal peptide" evidence="5">
    <location>
        <begin position="1"/>
        <end position="22"/>
    </location>
</feature>
<keyword evidence="3 4" id="KW-0998">Cell outer membrane</keyword>
<dbReference type="SMART" id="SM00564">
    <property type="entry name" value="PQQ"/>
    <property type="match status" value="5"/>
</dbReference>
<proteinExistence type="inferred from homology"/>
<keyword evidence="4" id="KW-0449">Lipoprotein</keyword>
<dbReference type="AlphaFoldDB" id="A0A221KI43"/>
<dbReference type="Gene3D" id="2.130.10.10">
    <property type="entry name" value="YVTN repeat-like/Quinoprotein amine dehydrogenase"/>
    <property type="match status" value="1"/>
</dbReference>
<dbReference type="GO" id="GO:0051205">
    <property type="term" value="P:protein insertion into membrane"/>
    <property type="evidence" value="ECO:0007669"/>
    <property type="project" value="UniProtKB-UniRule"/>
</dbReference>
<keyword evidence="2 4" id="KW-0472">Membrane</keyword>
<name>A0A221KI43_VITFI</name>
<evidence type="ECO:0000313" key="8">
    <source>
        <dbReference type="Proteomes" id="UP000199729"/>
    </source>
</evidence>
<comment type="similarity">
    <text evidence="4">Belongs to the BamB family.</text>
</comment>
<organism evidence="7 8">
    <name type="scientific">Vitreoscilla filiformis</name>
    <dbReference type="NCBI Taxonomy" id="63"/>
    <lineage>
        <taxon>Bacteria</taxon>
        <taxon>Pseudomonadati</taxon>
        <taxon>Pseudomonadota</taxon>
        <taxon>Betaproteobacteria</taxon>
        <taxon>Neisseriales</taxon>
        <taxon>Neisseriaceae</taxon>
        <taxon>Vitreoscilla</taxon>
    </lineage>
</organism>
<dbReference type="PANTHER" id="PTHR34512:SF30">
    <property type="entry name" value="OUTER MEMBRANE PROTEIN ASSEMBLY FACTOR BAMB"/>
    <property type="match status" value="1"/>
</dbReference>
<dbReference type="InterPro" id="IPR015943">
    <property type="entry name" value="WD40/YVTN_repeat-like_dom_sf"/>
</dbReference>
<evidence type="ECO:0000256" key="5">
    <source>
        <dbReference type="SAM" id="SignalP"/>
    </source>
</evidence>